<organism evidence="8 9">
    <name type="scientific">Actinokineospora iranica</name>
    <dbReference type="NCBI Taxonomy" id="1271860"/>
    <lineage>
        <taxon>Bacteria</taxon>
        <taxon>Bacillati</taxon>
        <taxon>Actinomycetota</taxon>
        <taxon>Actinomycetes</taxon>
        <taxon>Pseudonocardiales</taxon>
        <taxon>Pseudonocardiaceae</taxon>
        <taxon>Actinokineospora</taxon>
    </lineage>
</organism>
<dbReference type="InterPro" id="IPR001789">
    <property type="entry name" value="Sig_transdc_resp-reg_receiver"/>
</dbReference>
<dbReference type="SUPFAM" id="SSF46894">
    <property type="entry name" value="C-terminal effector domain of the bipartite response regulators"/>
    <property type="match status" value="1"/>
</dbReference>
<dbReference type="Pfam" id="PF00196">
    <property type="entry name" value="GerE"/>
    <property type="match status" value="1"/>
</dbReference>
<keyword evidence="4" id="KW-0804">Transcription</keyword>
<dbReference type="PROSITE" id="PS50110">
    <property type="entry name" value="RESPONSE_REGULATORY"/>
    <property type="match status" value="1"/>
</dbReference>
<keyword evidence="2" id="KW-0805">Transcription regulation</keyword>
<dbReference type="CDD" id="cd06170">
    <property type="entry name" value="LuxR_C_like"/>
    <property type="match status" value="1"/>
</dbReference>
<dbReference type="InterPro" id="IPR011006">
    <property type="entry name" value="CheY-like_superfamily"/>
</dbReference>
<dbReference type="GO" id="GO:0000160">
    <property type="term" value="P:phosphorelay signal transduction system"/>
    <property type="evidence" value="ECO:0007669"/>
    <property type="project" value="InterPro"/>
</dbReference>
<dbReference type="InterPro" id="IPR016032">
    <property type="entry name" value="Sig_transdc_resp-reg_C-effctor"/>
</dbReference>
<dbReference type="AlphaFoldDB" id="A0A1G6WZ61"/>
<dbReference type="PANTHER" id="PTHR43214:SF24">
    <property type="entry name" value="TRANSCRIPTIONAL REGULATORY PROTEIN NARL-RELATED"/>
    <property type="match status" value="1"/>
</dbReference>
<evidence type="ECO:0000259" key="7">
    <source>
        <dbReference type="PROSITE" id="PS50110"/>
    </source>
</evidence>
<feature type="domain" description="Response regulatory" evidence="7">
    <location>
        <begin position="5"/>
        <end position="123"/>
    </location>
</feature>
<evidence type="ECO:0000256" key="3">
    <source>
        <dbReference type="ARBA" id="ARBA00023125"/>
    </source>
</evidence>
<name>A0A1G6WZ61_9PSEU</name>
<dbReference type="SUPFAM" id="SSF52172">
    <property type="entry name" value="CheY-like"/>
    <property type="match status" value="1"/>
</dbReference>
<evidence type="ECO:0000256" key="1">
    <source>
        <dbReference type="ARBA" id="ARBA00022553"/>
    </source>
</evidence>
<gene>
    <name evidence="8" type="ORF">SAMN05216174_11617</name>
</gene>
<dbReference type="SMART" id="SM00421">
    <property type="entry name" value="HTH_LUXR"/>
    <property type="match status" value="1"/>
</dbReference>
<dbReference type="STRING" id="1271860.SAMN05216174_11617"/>
<reference evidence="9" key="1">
    <citation type="submission" date="2016-10" db="EMBL/GenBank/DDBJ databases">
        <authorList>
            <person name="Varghese N."/>
            <person name="Submissions S."/>
        </authorList>
    </citation>
    <scope>NUCLEOTIDE SEQUENCE [LARGE SCALE GENOMIC DNA]</scope>
    <source>
        <strain evidence="9">IBRC-M 10403</strain>
    </source>
</reference>
<sequence length="223" mass="23975">MGTLTVVIADDQPLMRTGFRLILEAEPDIEVVAEAGDGEEAVALARQHRPDIVLMDVRMPKMDGIAATRALAGPGVVDAVPVLILTTFDLDEYVFGALRAGASGFLLKDVPCERLIDGVRIVAAGDALLAPAVTRRLIREFTRHSPANIRPEAIATLTPREREVLELIARGLSNAEIADDLFLGATTVKTHVGRVLMKLGLRDRVQAVVFAYEQGLVSPGSFS</sequence>
<evidence type="ECO:0000313" key="9">
    <source>
        <dbReference type="Proteomes" id="UP000199501"/>
    </source>
</evidence>
<evidence type="ECO:0000313" key="8">
    <source>
        <dbReference type="EMBL" id="SDD70923.1"/>
    </source>
</evidence>
<evidence type="ECO:0000256" key="5">
    <source>
        <dbReference type="PROSITE-ProRule" id="PRU00169"/>
    </source>
</evidence>
<dbReference type="CDD" id="cd17535">
    <property type="entry name" value="REC_NarL-like"/>
    <property type="match status" value="1"/>
</dbReference>
<dbReference type="EMBL" id="FMZZ01000016">
    <property type="protein sequence ID" value="SDD70923.1"/>
    <property type="molecule type" value="Genomic_DNA"/>
</dbReference>
<dbReference type="Proteomes" id="UP000199501">
    <property type="component" value="Unassembled WGS sequence"/>
</dbReference>
<dbReference type="SMART" id="SM00448">
    <property type="entry name" value="REC"/>
    <property type="match status" value="1"/>
</dbReference>
<evidence type="ECO:0000256" key="2">
    <source>
        <dbReference type="ARBA" id="ARBA00023015"/>
    </source>
</evidence>
<evidence type="ECO:0000256" key="4">
    <source>
        <dbReference type="ARBA" id="ARBA00023163"/>
    </source>
</evidence>
<dbReference type="PROSITE" id="PS50043">
    <property type="entry name" value="HTH_LUXR_2"/>
    <property type="match status" value="1"/>
</dbReference>
<dbReference type="PROSITE" id="PS00622">
    <property type="entry name" value="HTH_LUXR_1"/>
    <property type="match status" value="1"/>
</dbReference>
<accession>A0A1G6WZ61</accession>
<dbReference type="InterPro" id="IPR000792">
    <property type="entry name" value="Tscrpt_reg_LuxR_C"/>
</dbReference>
<evidence type="ECO:0000259" key="6">
    <source>
        <dbReference type="PROSITE" id="PS50043"/>
    </source>
</evidence>
<dbReference type="InterPro" id="IPR039420">
    <property type="entry name" value="WalR-like"/>
</dbReference>
<dbReference type="OrthoDB" id="9808843at2"/>
<dbReference type="InterPro" id="IPR058245">
    <property type="entry name" value="NreC/VraR/RcsB-like_REC"/>
</dbReference>
<dbReference type="PANTHER" id="PTHR43214">
    <property type="entry name" value="TWO-COMPONENT RESPONSE REGULATOR"/>
    <property type="match status" value="1"/>
</dbReference>
<feature type="domain" description="HTH luxR-type" evidence="6">
    <location>
        <begin position="150"/>
        <end position="215"/>
    </location>
</feature>
<dbReference type="RefSeq" id="WP_091455804.1">
    <property type="nucleotide sequence ID" value="NZ_FMZZ01000016.1"/>
</dbReference>
<proteinExistence type="predicted"/>
<protein>
    <submittedName>
        <fullName evidence="8">DNA-binding response regulator, NarL/FixJ family, contains REC and HTH domains</fullName>
    </submittedName>
</protein>
<keyword evidence="3 8" id="KW-0238">DNA-binding</keyword>
<dbReference type="PRINTS" id="PR00038">
    <property type="entry name" value="HTHLUXR"/>
</dbReference>
<dbReference type="GO" id="GO:0003677">
    <property type="term" value="F:DNA binding"/>
    <property type="evidence" value="ECO:0007669"/>
    <property type="project" value="UniProtKB-KW"/>
</dbReference>
<keyword evidence="9" id="KW-1185">Reference proteome</keyword>
<keyword evidence="1 5" id="KW-0597">Phosphoprotein</keyword>
<feature type="modified residue" description="4-aspartylphosphate" evidence="5">
    <location>
        <position position="56"/>
    </location>
</feature>
<dbReference type="Gene3D" id="3.40.50.2300">
    <property type="match status" value="1"/>
</dbReference>
<dbReference type="GO" id="GO:0006355">
    <property type="term" value="P:regulation of DNA-templated transcription"/>
    <property type="evidence" value="ECO:0007669"/>
    <property type="project" value="InterPro"/>
</dbReference>
<dbReference type="Pfam" id="PF00072">
    <property type="entry name" value="Response_reg"/>
    <property type="match status" value="1"/>
</dbReference>